<protein>
    <submittedName>
        <fullName evidence="1">Uncharacterized protein</fullName>
    </submittedName>
</protein>
<organism evidence="1 2">
    <name type="scientific">Ralstonia phage Alix</name>
    <dbReference type="NCBI Taxonomy" id="2759718"/>
    <lineage>
        <taxon>Viruses</taxon>
        <taxon>Duplodnaviria</taxon>
        <taxon>Heunggongvirae</taxon>
        <taxon>Uroviricota</taxon>
        <taxon>Caudoviricetes</taxon>
        <taxon>Gervaisevirus</taxon>
        <taxon>Gervaisevirus claudettte</taxon>
    </lineage>
</organism>
<name>A0A7G5B872_9CAUD</name>
<accession>A0A7G5B872</accession>
<sequence length="102" mass="11267">MCMTTEQAIERQAEQANAAGAIEQALANQPQIVSGLTKIGESHLGDVRVDLYGDVHHFKHGVDIDLEDIALAGTQVSLRTMVGMKRWIEIENDLKAQIERNL</sequence>
<evidence type="ECO:0000313" key="1">
    <source>
        <dbReference type="EMBL" id="QMV32495.1"/>
    </source>
</evidence>
<gene>
    <name evidence="1" type="ORF">20A_00046</name>
</gene>
<dbReference type="Proteomes" id="UP000515725">
    <property type="component" value="Segment"/>
</dbReference>
<evidence type="ECO:0000313" key="2">
    <source>
        <dbReference type="Proteomes" id="UP000515725"/>
    </source>
</evidence>
<proteinExistence type="predicted"/>
<dbReference type="EMBL" id="MT740727">
    <property type="protein sequence ID" value="QMV32495.1"/>
    <property type="molecule type" value="Genomic_DNA"/>
</dbReference>
<reference evidence="1 2" key="1">
    <citation type="submission" date="2020-07" db="EMBL/GenBank/DDBJ databases">
        <title>Ralstonia phages.</title>
        <authorList>
            <person name="Trotereau A."/>
            <person name="Boyer C."/>
            <person name="Torres-Barcelo C."/>
        </authorList>
    </citation>
    <scope>NUCLEOTIDE SEQUENCE [LARGE SCALE GENOMIC DNA]</scope>
</reference>